<dbReference type="HOGENOM" id="CLU_1185127_0_0_1"/>
<proteinExistence type="predicted"/>
<organism evidence="3 4">
    <name type="scientific">Collybiopsis luxurians FD-317 M1</name>
    <dbReference type="NCBI Taxonomy" id="944289"/>
    <lineage>
        <taxon>Eukaryota</taxon>
        <taxon>Fungi</taxon>
        <taxon>Dikarya</taxon>
        <taxon>Basidiomycota</taxon>
        <taxon>Agaricomycotina</taxon>
        <taxon>Agaricomycetes</taxon>
        <taxon>Agaricomycetidae</taxon>
        <taxon>Agaricales</taxon>
        <taxon>Marasmiineae</taxon>
        <taxon>Omphalotaceae</taxon>
        <taxon>Collybiopsis</taxon>
        <taxon>Collybiopsis luxurians</taxon>
    </lineage>
</organism>
<feature type="compositionally biased region" description="Polar residues" evidence="1">
    <location>
        <begin position="121"/>
        <end position="143"/>
    </location>
</feature>
<feature type="region of interest" description="Disordered" evidence="1">
    <location>
        <begin position="162"/>
        <end position="234"/>
    </location>
</feature>
<evidence type="ECO:0000313" key="4">
    <source>
        <dbReference type="Proteomes" id="UP000053593"/>
    </source>
</evidence>
<feature type="transmembrane region" description="Helical" evidence="2">
    <location>
        <begin position="21"/>
        <end position="43"/>
    </location>
</feature>
<protein>
    <submittedName>
        <fullName evidence="3">Uncharacterized protein</fullName>
    </submittedName>
</protein>
<feature type="compositionally biased region" description="Polar residues" evidence="1">
    <location>
        <begin position="162"/>
        <end position="174"/>
    </location>
</feature>
<sequence>MVSSSYRQKGTQQNYRRVVAITLESGVLYPVVIFVVLVVGQLIPTTPNLFAILAEVVAIALVPIIMRLTLGDNINDERTSTHNPELVESDIRRAEEGSMNSRERPSTFEGGDTSTVEDNDTTYHPAQSNMSLAPFSNTTSPRSTIVPNSIIVQVPPGVDINNEQTTVYSPGNARSRTRRAERGGTLQERFSVLSGGHTSTNYDSAQSYMSSPPRSNATSPHPTLREQAPSPLMR</sequence>
<keyword evidence="2" id="KW-1133">Transmembrane helix</keyword>
<dbReference type="AlphaFoldDB" id="A0A0D0CPI9"/>
<keyword evidence="2" id="KW-0472">Membrane</keyword>
<dbReference type="OrthoDB" id="2912856at2759"/>
<evidence type="ECO:0000256" key="2">
    <source>
        <dbReference type="SAM" id="Phobius"/>
    </source>
</evidence>
<dbReference type="EMBL" id="KN834792">
    <property type="protein sequence ID" value="KIK57248.1"/>
    <property type="molecule type" value="Genomic_DNA"/>
</dbReference>
<keyword evidence="4" id="KW-1185">Reference proteome</keyword>
<name>A0A0D0CPI9_9AGAR</name>
<feature type="compositionally biased region" description="Polar residues" evidence="1">
    <location>
        <begin position="196"/>
        <end position="221"/>
    </location>
</feature>
<accession>A0A0D0CPI9</accession>
<dbReference type="Proteomes" id="UP000053593">
    <property type="component" value="Unassembled WGS sequence"/>
</dbReference>
<reference evidence="3 4" key="1">
    <citation type="submission" date="2014-04" db="EMBL/GenBank/DDBJ databases">
        <title>Evolutionary Origins and Diversification of the Mycorrhizal Mutualists.</title>
        <authorList>
            <consortium name="DOE Joint Genome Institute"/>
            <consortium name="Mycorrhizal Genomics Consortium"/>
            <person name="Kohler A."/>
            <person name="Kuo A."/>
            <person name="Nagy L.G."/>
            <person name="Floudas D."/>
            <person name="Copeland A."/>
            <person name="Barry K.W."/>
            <person name="Cichocki N."/>
            <person name="Veneault-Fourrey C."/>
            <person name="LaButti K."/>
            <person name="Lindquist E.A."/>
            <person name="Lipzen A."/>
            <person name="Lundell T."/>
            <person name="Morin E."/>
            <person name="Murat C."/>
            <person name="Riley R."/>
            <person name="Ohm R."/>
            <person name="Sun H."/>
            <person name="Tunlid A."/>
            <person name="Henrissat B."/>
            <person name="Grigoriev I.V."/>
            <person name="Hibbett D.S."/>
            <person name="Martin F."/>
        </authorList>
    </citation>
    <scope>NUCLEOTIDE SEQUENCE [LARGE SCALE GENOMIC DNA]</scope>
    <source>
        <strain evidence="3 4">FD-317 M1</strain>
    </source>
</reference>
<feature type="compositionally biased region" description="Basic and acidic residues" evidence="1">
    <location>
        <begin position="91"/>
        <end position="106"/>
    </location>
</feature>
<evidence type="ECO:0000256" key="1">
    <source>
        <dbReference type="SAM" id="MobiDB-lite"/>
    </source>
</evidence>
<gene>
    <name evidence="3" type="ORF">GYMLUDRAFT_61538</name>
</gene>
<feature type="region of interest" description="Disordered" evidence="1">
    <location>
        <begin position="91"/>
        <end position="143"/>
    </location>
</feature>
<evidence type="ECO:0000313" key="3">
    <source>
        <dbReference type="EMBL" id="KIK57248.1"/>
    </source>
</evidence>
<feature type="transmembrane region" description="Helical" evidence="2">
    <location>
        <begin position="49"/>
        <end position="70"/>
    </location>
</feature>
<keyword evidence="2" id="KW-0812">Transmembrane</keyword>